<evidence type="ECO:0008006" key="3">
    <source>
        <dbReference type="Google" id="ProtNLM"/>
    </source>
</evidence>
<dbReference type="AlphaFoldDB" id="A0A1V4HE60"/>
<gene>
    <name evidence="1" type="ORF">BC351_33120</name>
</gene>
<dbReference type="EMBL" id="MBTG01000026">
    <property type="protein sequence ID" value="OPH52176.1"/>
    <property type="molecule type" value="Genomic_DNA"/>
</dbReference>
<organism evidence="1 2">
    <name type="scientific">Paenibacillus ferrarius</name>
    <dbReference type="NCBI Taxonomy" id="1469647"/>
    <lineage>
        <taxon>Bacteria</taxon>
        <taxon>Bacillati</taxon>
        <taxon>Bacillota</taxon>
        <taxon>Bacilli</taxon>
        <taxon>Bacillales</taxon>
        <taxon>Paenibacillaceae</taxon>
        <taxon>Paenibacillus</taxon>
    </lineage>
</organism>
<reference evidence="2" key="1">
    <citation type="submission" date="2016-07" db="EMBL/GenBank/DDBJ databases">
        <authorList>
            <person name="Florea S."/>
            <person name="Webb J.S."/>
            <person name="Jaromczyk J."/>
            <person name="Schardl C.L."/>
        </authorList>
    </citation>
    <scope>NUCLEOTIDE SEQUENCE [LARGE SCALE GENOMIC DNA]</scope>
    <source>
        <strain evidence="2">CY1</strain>
    </source>
</reference>
<proteinExistence type="predicted"/>
<protein>
    <recommendedName>
        <fullName evidence="3">CRISPR-associated protein</fullName>
    </recommendedName>
</protein>
<comment type="caution">
    <text evidence="1">The sequence shown here is derived from an EMBL/GenBank/DDBJ whole genome shotgun (WGS) entry which is preliminary data.</text>
</comment>
<sequence length="200" mass="22124">MYLILATVKIKGTRPLLFHCFTPDTISLQKKERTGVAGNDPEEWKRTYTATSGGQLYLSSTYIFGCLRDAARYTKKGRGSIQSDLSATLQVIDDKILLNRFINNQGDITTNSSQAVYVDVQSIRNPATKGRNVRYRLGLSPGWETSFTLLWDVTLVNRTQMEAVCIDAGKLVGLADGRSIGMGRFEVVSFEANNAQKATS</sequence>
<name>A0A1V4HE60_9BACL</name>
<evidence type="ECO:0000313" key="1">
    <source>
        <dbReference type="EMBL" id="OPH52176.1"/>
    </source>
</evidence>
<evidence type="ECO:0000313" key="2">
    <source>
        <dbReference type="Proteomes" id="UP000190626"/>
    </source>
</evidence>
<accession>A0A1V4HE60</accession>
<keyword evidence="2" id="KW-1185">Reference proteome</keyword>
<dbReference type="OrthoDB" id="489583at2"/>
<dbReference type="Proteomes" id="UP000190626">
    <property type="component" value="Unassembled WGS sequence"/>
</dbReference>